<gene>
    <name evidence="2" type="ORF">IDM48_04320</name>
</gene>
<dbReference type="EMBL" id="CP061538">
    <property type="protein sequence ID" value="QNV40634.1"/>
    <property type="molecule type" value="Genomic_DNA"/>
</dbReference>
<evidence type="ECO:0000313" key="3">
    <source>
        <dbReference type="Proteomes" id="UP000516421"/>
    </source>
</evidence>
<organism evidence="2 3">
    <name type="scientific">Rothia amarae</name>
    <dbReference type="NCBI Taxonomy" id="169480"/>
    <lineage>
        <taxon>Bacteria</taxon>
        <taxon>Bacillati</taxon>
        <taxon>Actinomycetota</taxon>
        <taxon>Actinomycetes</taxon>
        <taxon>Micrococcales</taxon>
        <taxon>Micrococcaceae</taxon>
        <taxon>Rothia</taxon>
    </lineage>
</organism>
<feature type="region of interest" description="Disordered" evidence="1">
    <location>
        <begin position="109"/>
        <end position="139"/>
    </location>
</feature>
<protein>
    <submittedName>
        <fullName evidence="2">Uncharacterized protein</fullName>
    </submittedName>
</protein>
<evidence type="ECO:0000256" key="1">
    <source>
        <dbReference type="SAM" id="MobiDB-lite"/>
    </source>
</evidence>
<dbReference type="AlphaFoldDB" id="A0A7H2BLT8"/>
<sequence length="139" mass="15902">MNLPETEAFLIWLNQIDPRVEPNDASAEAWQRALAKYPAALCREVALDWTAKNSGAPRPAPIRDLVKSQWEHHLRLESRKILTNDPTKISFQEFKKRNPGRALAAYQEGYRQTHGCDDPSPPEWTRDDSSASILKSMKF</sequence>
<dbReference type="RefSeq" id="WP_190618206.1">
    <property type="nucleotide sequence ID" value="NZ_CP061538.1"/>
</dbReference>
<name>A0A7H2BLT8_9MICC</name>
<proteinExistence type="predicted"/>
<evidence type="ECO:0000313" key="2">
    <source>
        <dbReference type="EMBL" id="QNV40634.1"/>
    </source>
</evidence>
<dbReference type="KEGG" id="rama:IDM48_04320"/>
<dbReference type="Proteomes" id="UP000516421">
    <property type="component" value="Chromosome"/>
</dbReference>
<keyword evidence="3" id="KW-1185">Reference proteome</keyword>
<reference evidence="2 3" key="1">
    <citation type="submission" date="2020-09" db="EMBL/GenBank/DDBJ databases">
        <title>Investigation of environmental microbe.</title>
        <authorList>
            <person name="Ou Y."/>
            <person name="Kang Q."/>
        </authorList>
    </citation>
    <scope>NUCLEOTIDE SEQUENCE [LARGE SCALE GENOMIC DNA]</scope>
    <source>
        <strain evidence="2 3">KJZ-9</strain>
    </source>
</reference>
<accession>A0A7H2BLT8</accession>